<dbReference type="NCBIfam" id="TIGR02228">
    <property type="entry name" value="sigpep_I_arch"/>
    <property type="match status" value="1"/>
</dbReference>
<comment type="subcellular location">
    <subcellularLocation>
        <location evidence="1">Membrane</location>
    </subcellularLocation>
</comment>
<dbReference type="GO" id="GO:0016020">
    <property type="term" value="C:membrane"/>
    <property type="evidence" value="ECO:0007669"/>
    <property type="project" value="UniProtKB-SubCell"/>
</dbReference>
<keyword evidence="2 6" id="KW-0812">Transmembrane</keyword>
<dbReference type="GO" id="GO:0006465">
    <property type="term" value="P:signal peptide processing"/>
    <property type="evidence" value="ECO:0007669"/>
    <property type="project" value="UniProtKB-UniRule"/>
</dbReference>
<evidence type="ECO:0000313" key="9">
    <source>
        <dbReference type="Proteomes" id="UP000668403"/>
    </source>
</evidence>
<keyword evidence="8" id="KW-0378">Hydrolase</keyword>
<dbReference type="CDD" id="cd06530">
    <property type="entry name" value="S26_SPase_I"/>
    <property type="match status" value="1"/>
</dbReference>
<dbReference type="EC" id="3.4.21.89" evidence="5"/>
<evidence type="ECO:0000313" key="8">
    <source>
        <dbReference type="EMBL" id="MBO2990903.1"/>
    </source>
</evidence>
<dbReference type="PRINTS" id="PR00728">
    <property type="entry name" value="SIGNALPTASE"/>
</dbReference>
<gene>
    <name evidence="8" type="ORF">J4H85_12935</name>
</gene>
<accession>A0A939QGP3</accession>
<organism evidence="8 9">
    <name type="scientific">Leucobacter tardus</name>
    <dbReference type="NCBI Taxonomy" id="501483"/>
    <lineage>
        <taxon>Bacteria</taxon>
        <taxon>Bacillati</taxon>
        <taxon>Actinomycetota</taxon>
        <taxon>Actinomycetes</taxon>
        <taxon>Micrococcales</taxon>
        <taxon>Microbacteriaceae</taxon>
        <taxon>Leucobacter</taxon>
    </lineage>
</organism>
<evidence type="ECO:0000256" key="3">
    <source>
        <dbReference type="ARBA" id="ARBA00022989"/>
    </source>
</evidence>
<evidence type="ECO:0000256" key="5">
    <source>
        <dbReference type="NCBIfam" id="TIGR02228"/>
    </source>
</evidence>
<keyword evidence="4 6" id="KW-0472">Membrane</keyword>
<dbReference type="GO" id="GO:0004252">
    <property type="term" value="F:serine-type endopeptidase activity"/>
    <property type="evidence" value="ECO:0007669"/>
    <property type="project" value="UniProtKB-UniRule"/>
</dbReference>
<dbReference type="InterPro" id="IPR036286">
    <property type="entry name" value="LexA/Signal_pep-like_sf"/>
</dbReference>
<name>A0A939QGP3_9MICO</name>
<reference evidence="8" key="1">
    <citation type="submission" date="2021-03" db="EMBL/GenBank/DDBJ databases">
        <title>Leucobacter chromiisoli sp. nov., isolated from chromium-containing soil of chemical plant.</title>
        <authorList>
            <person name="Xu Z."/>
        </authorList>
    </citation>
    <scope>NUCLEOTIDE SEQUENCE</scope>
    <source>
        <strain evidence="8">K 70/01</strain>
    </source>
</reference>
<feature type="transmembrane region" description="Helical" evidence="6">
    <location>
        <begin position="150"/>
        <end position="171"/>
    </location>
</feature>
<dbReference type="RefSeq" id="WP_208240243.1">
    <property type="nucleotide sequence ID" value="NZ_BAAAQU010000002.1"/>
</dbReference>
<comment type="caution">
    <text evidence="8">The sequence shown here is derived from an EMBL/GenBank/DDBJ whole genome shotgun (WGS) entry which is preliminary data.</text>
</comment>
<feature type="domain" description="Peptidase S26" evidence="7">
    <location>
        <begin position="27"/>
        <end position="97"/>
    </location>
</feature>
<evidence type="ECO:0000256" key="1">
    <source>
        <dbReference type="ARBA" id="ARBA00004370"/>
    </source>
</evidence>
<evidence type="ECO:0000259" key="7">
    <source>
        <dbReference type="Pfam" id="PF10502"/>
    </source>
</evidence>
<evidence type="ECO:0000256" key="2">
    <source>
        <dbReference type="ARBA" id="ARBA00022692"/>
    </source>
</evidence>
<evidence type="ECO:0000256" key="6">
    <source>
        <dbReference type="SAM" id="Phobius"/>
    </source>
</evidence>
<dbReference type="EMBL" id="JAGFBF010000005">
    <property type="protein sequence ID" value="MBO2990903.1"/>
    <property type="molecule type" value="Genomic_DNA"/>
</dbReference>
<dbReference type="InterPro" id="IPR001733">
    <property type="entry name" value="Peptidase_S26B"/>
</dbReference>
<dbReference type="Proteomes" id="UP000668403">
    <property type="component" value="Unassembled WGS sequence"/>
</dbReference>
<dbReference type="PANTHER" id="PTHR10806">
    <property type="entry name" value="SIGNAL PEPTIDASE COMPLEX CATALYTIC SUBUNIT SEC11"/>
    <property type="match status" value="1"/>
</dbReference>
<proteinExistence type="predicted"/>
<evidence type="ECO:0000256" key="4">
    <source>
        <dbReference type="ARBA" id="ARBA00023136"/>
    </source>
</evidence>
<keyword evidence="9" id="KW-1185">Reference proteome</keyword>
<dbReference type="PANTHER" id="PTHR10806:SF6">
    <property type="entry name" value="SIGNAL PEPTIDASE COMPLEX CATALYTIC SUBUNIT SEC11"/>
    <property type="match status" value="1"/>
</dbReference>
<dbReference type="AlphaFoldDB" id="A0A939QGP3"/>
<keyword evidence="3 6" id="KW-1133">Transmembrane helix</keyword>
<sequence length="189" mass="19860">MKSTAQNPQHTPGRAIRSGAFAVVLLAVLALAAAVAVVPRVLGGSALTVLTGSMEPTYAPGDMVISAPADRYRIGDVVTFQPVSDDPTLITHRIVAVSQGADGPEYVTRGDANGNDDEPIVEAQVMGSVRYHIPYLGHVSMLAGEHRGTIIIIAGAALIGYGVFATASALLQQRASRGRHRLHTRRITC</sequence>
<dbReference type="InterPro" id="IPR019533">
    <property type="entry name" value="Peptidase_S26"/>
</dbReference>
<dbReference type="SUPFAM" id="SSF51306">
    <property type="entry name" value="LexA/Signal peptidase"/>
    <property type="match status" value="1"/>
</dbReference>
<protein>
    <recommendedName>
        <fullName evidence="5">Signal peptidase I</fullName>
        <ecNumber evidence="5">3.4.21.89</ecNumber>
    </recommendedName>
</protein>
<dbReference type="Pfam" id="PF10502">
    <property type="entry name" value="Peptidase_S26"/>
    <property type="match status" value="1"/>
</dbReference>
<feature type="transmembrane region" description="Helical" evidence="6">
    <location>
        <begin position="20"/>
        <end position="42"/>
    </location>
</feature>
<dbReference type="GO" id="GO:0009003">
    <property type="term" value="F:signal peptidase activity"/>
    <property type="evidence" value="ECO:0007669"/>
    <property type="project" value="UniProtKB-EC"/>
</dbReference>